<gene>
    <name evidence="3" type="ORF">LCGC14_0886870</name>
</gene>
<comment type="caution">
    <text evidence="3">The sequence shown here is derived from an EMBL/GenBank/DDBJ whole genome shotgun (WGS) entry which is preliminary data.</text>
</comment>
<dbReference type="PANTHER" id="PTHR10098">
    <property type="entry name" value="RAPSYN-RELATED"/>
    <property type="match status" value="1"/>
</dbReference>
<dbReference type="Gene3D" id="1.25.40.10">
    <property type="entry name" value="Tetratricopeptide repeat domain"/>
    <property type="match status" value="2"/>
</dbReference>
<proteinExistence type="predicted"/>
<dbReference type="EMBL" id="LAZR01002819">
    <property type="protein sequence ID" value="KKN25233.1"/>
    <property type="molecule type" value="Genomic_DNA"/>
</dbReference>
<sequence length="736" mass="86064">MSEKLFKKKENPEELILAKQFLDESRLDEADQLIRNFEEKGGHTLYDIVLCHLLKCELLSWRGLHRDVVKLAEQTYKESLGLGKNILSVDILLRMADALVWHKQSDKLHDTIKQGQELLKALPQELSADYKQREAYIAYLKGWFYIFIDEAEQALEHFKHSLALREELSNQKEIFMSLIGISWVHLFLNSDYDRALRFSERARVFAEESGNKWIIAYSFTNMAIKHFAKGDLNRGFMLSEQGLTIFNDLNNKFMVALHITNMGQAYMRRGEFDRALKAVERAMTIAEESGIKWLIGFCFTSMARIHTFKGDLDHGIMLFEQALTIFNDLNIKRWVANILNDLGEAYRQRGELDRALECIEQGLALYEESGNLRRRAYYHDYLIQLLIERGDLERAQQYLHDLEQLNNQLKDKQINLKYLLNKALMLKTSTRARNRGKAEEILNQILEDGDSDFELILKTLINLCELLLTELRMTNDLEVLEEVNPLIARLLDIAEKTDSYSILCETYLLQAKLSLLMFDTKKSQRFLTQAQEIAERFGLKLLAIKISNEHDDLLKQLNMWENLKESTSSLKERMEYSRLNEQMENMVRQRAVEVPELLDEEPVILLIVSEGGIPIFSQIFVEDRTFEDHLFGGFFTAINSFIKEKFSEGLDRATFGEHTLLMNSVSPFFICYVFKGQSYLAQQRIRYFIEKIQNDEDTWQTFKKFYQLNQEIQLKDIPSLEPLINEIFIDKTILLN</sequence>
<dbReference type="SMART" id="SM00028">
    <property type="entry name" value="TPR"/>
    <property type="match status" value="5"/>
</dbReference>
<dbReference type="Pfam" id="PF17874">
    <property type="entry name" value="TPR_MalT"/>
    <property type="match status" value="1"/>
</dbReference>
<dbReference type="AlphaFoldDB" id="A0A0F9S782"/>
<evidence type="ECO:0000256" key="1">
    <source>
        <dbReference type="SAM" id="Coils"/>
    </source>
</evidence>
<reference evidence="3" key="1">
    <citation type="journal article" date="2015" name="Nature">
        <title>Complex archaea that bridge the gap between prokaryotes and eukaryotes.</title>
        <authorList>
            <person name="Spang A."/>
            <person name="Saw J.H."/>
            <person name="Jorgensen S.L."/>
            <person name="Zaremba-Niedzwiedzka K."/>
            <person name="Martijn J."/>
            <person name="Lind A.E."/>
            <person name="van Eijk R."/>
            <person name="Schleper C."/>
            <person name="Guy L."/>
            <person name="Ettema T.J."/>
        </authorList>
    </citation>
    <scope>NUCLEOTIDE SEQUENCE</scope>
</reference>
<protein>
    <recommendedName>
        <fullName evidence="2">MalT-like TPR region domain-containing protein</fullName>
    </recommendedName>
</protein>
<dbReference type="PROSITE" id="PS50005">
    <property type="entry name" value="TPR"/>
    <property type="match status" value="2"/>
</dbReference>
<dbReference type="InterPro" id="IPR041617">
    <property type="entry name" value="TPR_MalT"/>
</dbReference>
<dbReference type="InterPro" id="IPR019734">
    <property type="entry name" value="TPR_rpt"/>
</dbReference>
<accession>A0A0F9S782</accession>
<dbReference type="SUPFAM" id="SSF48452">
    <property type="entry name" value="TPR-like"/>
    <property type="match status" value="2"/>
</dbReference>
<name>A0A0F9S782_9ZZZZ</name>
<dbReference type="InterPro" id="IPR011990">
    <property type="entry name" value="TPR-like_helical_dom_sf"/>
</dbReference>
<feature type="coiled-coil region" evidence="1">
    <location>
        <begin position="392"/>
        <end position="422"/>
    </location>
</feature>
<keyword evidence="1" id="KW-0175">Coiled coil</keyword>
<organism evidence="3">
    <name type="scientific">marine sediment metagenome</name>
    <dbReference type="NCBI Taxonomy" id="412755"/>
    <lineage>
        <taxon>unclassified sequences</taxon>
        <taxon>metagenomes</taxon>
        <taxon>ecological metagenomes</taxon>
    </lineage>
</organism>
<evidence type="ECO:0000313" key="3">
    <source>
        <dbReference type="EMBL" id="KKN25233.1"/>
    </source>
</evidence>
<evidence type="ECO:0000259" key="2">
    <source>
        <dbReference type="Pfam" id="PF17874"/>
    </source>
</evidence>
<feature type="domain" description="MalT-like TPR region" evidence="2">
    <location>
        <begin position="228"/>
        <end position="539"/>
    </location>
</feature>